<dbReference type="GO" id="GO:0016747">
    <property type="term" value="F:acyltransferase activity, transferring groups other than amino-acyl groups"/>
    <property type="evidence" value="ECO:0007669"/>
    <property type="project" value="InterPro"/>
</dbReference>
<dbReference type="Gene3D" id="3.40.630.30">
    <property type="match status" value="1"/>
</dbReference>
<reference evidence="2 3" key="1">
    <citation type="journal article" date="2016" name="PLoS ONE">
        <title>Complete Genome Sequence and Comparative Genomics of a Novel Myxobacterium Myxococcus hansupus.</title>
        <authorList>
            <person name="Sharma G."/>
            <person name="Narwani T."/>
            <person name="Subramanian S."/>
        </authorList>
    </citation>
    <scope>NUCLEOTIDE SEQUENCE [LARGE SCALE GENOMIC DNA]</scope>
    <source>
        <strain evidence="3">mixupus</strain>
    </source>
</reference>
<dbReference type="InterPro" id="IPR000182">
    <property type="entry name" value="GNAT_dom"/>
</dbReference>
<dbReference type="OrthoDB" id="529907at2"/>
<dbReference type="eggNOG" id="COG0456">
    <property type="taxonomic scope" value="Bacteria"/>
</dbReference>
<dbReference type="PROSITE" id="PS51186">
    <property type="entry name" value="GNAT"/>
    <property type="match status" value="1"/>
</dbReference>
<dbReference type="PATRIC" id="fig|1297742.4.peg.3322"/>
<dbReference type="AlphaFoldDB" id="A0A0H4XE74"/>
<proteinExistence type="predicted"/>
<evidence type="ECO:0000313" key="2">
    <source>
        <dbReference type="EMBL" id="AKQ66382.1"/>
    </source>
</evidence>
<name>A0A0H4XE74_9BACT</name>
<gene>
    <name evidence="2" type="ORF">A176_003294</name>
</gene>
<dbReference type="Proteomes" id="UP000009026">
    <property type="component" value="Chromosome"/>
</dbReference>
<sequence length="154" mass="17051">MQETTYQRLRAADADLALMRDLNAVFAEAFEDPEAYAQPPEDDYLRAILGREETVVLVARVDSQVVGGLVAYELPKLERRCSELYVYDLAIATPFRRRGIASELFVRLRKIAADRGIPVIFVQADAGDAPAVGLYAGMGTREDVAHFDITTTKA</sequence>
<dbReference type="Pfam" id="PF00583">
    <property type="entry name" value="Acetyltransf_1"/>
    <property type="match status" value="1"/>
</dbReference>
<dbReference type="SUPFAM" id="SSF55729">
    <property type="entry name" value="Acyl-CoA N-acyltransferases (Nat)"/>
    <property type="match status" value="1"/>
</dbReference>
<organism evidence="2 3">
    <name type="scientific">Pseudomyxococcus hansupus</name>
    <dbReference type="NCBI Taxonomy" id="1297742"/>
    <lineage>
        <taxon>Bacteria</taxon>
        <taxon>Pseudomonadati</taxon>
        <taxon>Myxococcota</taxon>
        <taxon>Myxococcia</taxon>
        <taxon>Myxococcales</taxon>
        <taxon>Cystobacterineae</taxon>
        <taxon>Myxococcaceae</taxon>
        <taxon>Pseudomyxococcus</taxon>
    </lineage>
</organism>
<dbReference type="EMBL" id="CP012109">
    <property type="protein sequence ID" value="AKQ66382.1"/>
    <property type="molecule type" value="Genomic_DNA"/>
</dbReference>
<evidence type="ECO:0000259" key="1">
    <source>
        <dbReference type="PROSITE" id="PS51186"/>
    </source>
</evidence>
<dbReference type="CDD" id="cd04301">
    <property type="entry name" value="NAT_SF"/>
    <property type="match status" value="1"/>
</dbReference>
<evidence type="ECO:0000313" key="3">
    <source>
        <dbReference type="Proteomes" id="UP000009026"/>
    </source>
</evidence>
<accession>A0A0H4XE74</accession>
<dbReference type="RefSeq" id="WP_002640152.1">
    <property type="nucleotide sequence ID" value="NZ_CP012109.1"/>
</dbReference>
<keyword evidence="3" id="KW-1185">Reference proteome</keyword>
<dbReference type="KEGG" id="mym:A176_003294"/>
<feature type="domain" description="N-acetyltransferase" evidence="1">
    <location>
        <begin position="7"/>
        <end position="154"/>
    </location>
</feature>
<protein>
    <recommendedName>
        <fullName evidence="1">N-acetyltransferase domain-containing protein</fullName>
    </recommendedName>
</protein>
<dbReference type="InterPro" id="IPR016181">
    <property type="entry name" value="Acyl_CoA_acyltransferase"/>
</dbReference>